<evidence type="ECO:0000256" key="1">
    <source>
        <dbReference type="SAM" id="MobiDB-lite"/>
    </source>
</evidence>
<feature type="region of interest" description="Disordered" evidence="1">
    <location>
        <begin position="458"/>
        <end position="500"/>
    </location>
</feature>
<organism evidence="2 3">
    <name type="scientific">Kitasatospora nipponensis</name>
    <dbReference type="NCBI Taxonomy" id="258049"/>
    <lineage>
        <taxon>Bacteria</taxon>
        <taxon>Bacillati</taxon>
        <taxon>Actinomycetota</taxon>
        <taxon>Actinomycetes</taxon>
        <taxon>Kitasatosporales</taxon>
        <taxon>Streptomycetaceae</taxon>
        <taxon>Kitasatospora</taxon>
    </lineage>
</organism>
<comment type="caution">
    <text evidence="2">The sequence shown here is derived from an EMBL/GenBank/DDBJ whole genome shotgun (WGS) entry which is preliminary data.</text>
</comment>
<gene>
    <name evidence="2" type="ORF">GCM10009665_01090</name>
</gene>
<protein>
    <submittedName>
        <fullName evidence="2">Uncharacterized protein</fullName>
    </submittedName>
</protein>
<dbReference type="Proteomes" id="UP001500037">
    <property type="component" value="Unassembled WGS sequence"/>
</dbReference>
<accession>A0ABP4G9M6</accession>
<dbReference type="EMBL" id="BAAALF010000001">
    <property type="protein sequence ID" value="GAA1215062.1"/>
    <property type="molecule type" value="Genomic_DNA"/>
</dbReference>
<keyword evidence="3" id="KW-1185">Reference proteome</keyword>
<feature type="compositionally biased region" description="Acidic residues" evidence="1">
    <location>
        <begin position="491"/>
        <end position="500"/>
    </location>
</feature>
<dbReference type="RefSeq" id="WP_344437651.1">
    <property type="nucleotide sequence ID" value="NZ_BAAALF010000001.1"/>
</dbReference>
<sequence>MTILTTLAALRAVGTGYAEPIATVRHVHLEERPFVLVPLTLAGEACAPMAALAGTDPERPVVLTVHQPRDRAARFRFVEELAELVLPYLVERLVETEAYQSGREKEERSRAVRGPQLIVPNGEGIGWLGRLGRLTRLRTPEGPSAVHPSVVLLGKWLTWLTDRSEFPGTSTLLAMTRLLTDHWATGQSSTEDSHLASLLAWIDPPAGLSGAAAARVTEDPSICPPAGPVTDPVFDVTTLHGLMAGYDQALSDRGRAGVARRMDRELRAQMLPTWKSTWQGVGLLRALPVGTRTVTRWQQDRAEFSSYSTYLAEDGRPQGRRDAAVGAARRLARLEEAGQLYQVQRAFDDPLVMAEYELTGEAFTGTVVDRDPDRLDHAGRTPRRRPTITLQATGRPEVAEGATVRSPVRPGQTALVQAVTPAGQGEFEVLLEITGGLGRGYKQPLAPGAVPDLGEELTYSTLDPSSPPFRLPAAEDTPWTHGGPPQPYEPTADDAEEAWA</sequence>
<evidence type="ECO:0000313" key="2">
    <source>
        <dbReference type="EMBL" id="GAA1215062.1"/>
    </source>
</evidence>
<reference evidence="3" key="1">
    <citation type="journal article" date="2019" name="Int. J. Syst. Evol. Microbiol.">
        <title>The Global Catalogue of Microorganisms (GCM) 10K type strain sequencing project: providing services to taxonomists for standard genome sequencing and annotation.</title>
        <authorList>
            <consortium name="The Broad Institute Genomics Platform"/>
            <consortium name="The Broad Institute Genome Sequencing Center for Infectious Disease"/>
            <person name="Wu L."/>
            <person name="Ma J."/>
        </authorList>
    </citation>
    <scope>NUCLEOTIDE SEQUENCE [LARGE SCALE GENOMIC DNA]</scope>
    <source>
        <strain evidence="3">JCM 13004</strain>
    </source>
</reference>
<name>A0ABP4G9M6_9ACTN</name>
<evidence type="ECO:0000313" key="3">
    <source>
        <dbReference type="Proteomes" id="UP001500037"/>
    </source>
</evidence>
<proteinExistence type="predicted"/>